<evidence type="ECO:0000313" key="2">
    <source>
        <dbReference type="EMBL" id="GER28043.1"/>
    </source>
</evidence>
<feature type="compositionally biased region" description="Acidic residues" evidence="1">
    <location>
        <begin position="155"/>
        <end position="196"/>
    </location>
</feature>
<feature type="compositionally biased region" description="Polar residues" evidence="1">
    <location>
        <begin position="101"/>
        <end position="120"/>
    </location>
</feature>
<dbReference type="Proteomes" id="UP000325081">
    <property type="component" value="Unassembled WGS sequence"/>
</dbReference>
<accession>A0A5A7P5I3</accession>
<evidence type="ECO:0000256" key="1">
    <source>
        <dbReference type="SAM" id="MobiDB-lite"/>
    </source>
</evidence>
<feature type="compositionally biased region" description="Basic residues" evidence="1">
    <location>
        <begin position="59"/>
        <end position="74"/>
    </location>
</feature>
<feature type="compositionally biased region" description="Gly residues" evidence="1">
    <location>
        <begin position="275"/>
        <end position="294"/>
    </location>
</feature>
<reference evidence="3" key="1">
    <citation type="journal article" date="2019" name="Curr. Biol.">
        <title>Genome Sequence of Striga asiatica Provides Insight into the Evolution of Plant Parasitism.</title>
        <authorList>
            <person name="Yoshida S."/>
            <person name="Kim S."/>
            <person name="Wafula E.K."/>
            <person name="Tanskanen J."/>
            <person name="Kim Y.M."/>
            <person name="Honaas L."/>
            <person name="Yang Z."/>
            <person name="Spallek T."/>
            <person name="Conn C.E."/>
            <person name="Ichihashi Y."/>
            <person name="Cheong K."/>
            <person name="Cui S."/>
            <person name="Der J.P."/>
            <person name="Gundlach H."/>
            <person name="Jiao Y."/>
            <person name="Hori C."/>
            <person name="Ishida J.K."/>
            <person name="Kasahara H."/>
            <person name="Kiba T."/>
            <person name="Kim M.S."/>
            <person name="Koo N."/>
            <person name="Laohavisit A."/>
            <person name="Lee Y.H."/>
            <person name="Lumba S."/>
            <person name="McCourt P."/>
            <person name="Mortimer J.C."/>
            <person name="Mutuku J.M."/>
            <person name="Nomura T."/>
            <person name="Sasaki-Sekimoto Y."/>
            <person name="Seto Y."/>
            <person name="Wang Y."/>
            <person name="Wakatake T."/>
            <person name="Sakakibara H."/>
            <person name="Demura T."/>
            <person name="Yamaguchi S."/>
            <person name="Yoneyama K."/>
            <person name="Manabe R.I."/>
            <person name="Nelson D.C."/>
            <person name="Schulman A.H."/>
            <person name="Timko M.P."/>
            <person name="dePamphilis C.W."/>
            <person name="Choi D."/>
            <person name="Shirasu K."/>
        </authorList>
    </citation>
    <scope>NUCLEOTIDE SEQUENCE [LARGE SCALE GENOMIC DNA]</scope>
    <source>
        <strain evidence="3">cv. UVA1</strain>
    </source>
</reference>
<comment type="caution">
    <text evidence="2">The sequence shown here is derived from an EMBL/GenBank/DDBJ whole genome shotgun (WGS) entry which is preliminary data.</text>
</comment>
<feature type="region of interest" description="Disordered" evidence="1">
    <location>
        <begin position="246"/>
        <end position="295"/>
    </location>
</feature>
<feature type="region of interest" description="Disordered" evidence="1">
    <location>
        <begin position="89"/>
        <end position="120"/>
    </location>
</feature>
<keyword evidence="3" id="KW-1185">Reference proteome</keyword>
<organism evidence="2 3">
    <name type="scientific">Striga asiatica</name>
    <name type="common">Asiatic witchweed</name>
    <name type="synonym">Buchnera asiatica</name>
    <dbReference type="NCBI Taxonomy" id="4170"/>
    <lineage>
        <taxon>Eukaryota</taxon>
        <taxon>Viridiplantae</taxon>
        <taxon>Streptophyta</taxon>
        <taxon>Embryophyta</taxon>
        <taxon>Tracheophyta</taxon>
        <taxon>Spermatophyta</taxon>
        <taxon>Magnoliopsida</taxon>
        <taxon>eudicotyledons</taxon>
        <taxon>Gunneridae</taxon>
        <taxon>Pentapetalae</taxon>
        <taxon>asterids</taxon>
        <taxon>lamiids</taxon>
        <taxon>Lamiales</taxon>
        <taxon>Orobanchaceae</taxon>
        <taxon>Buchnereae</taxon>
        <taxon>Striga</taxon>
    </lineage>
</organism>
<feature type="non-terminal residue" evidence="2">
    <location>
        <position position="324"/>
    </location>
</feature>
<evidence type="ECO:0000313" key="3">
    <source>
        <dbReference type="Proteomes" id="UP000325081"/>
    </source>
</evidence>
<feature type="region of interest" description="Disordered" evidence="1">
    <location>
        <begin position="147"/>
        <end position="228"/>
    </location>
</feature>
<feature type="region of interest" description="Disordered" evidence="1">
    <location>
        <begin position="48"/>
        <end position="77"/>
    </location>
</feature>
<dbReference type="AlphaFoldDB" id="A0A5A7P5I3"/>
<sequence length="324" mass="33654">MVHNLLTVPTADPQVQRTLLQLVQCLNPNTEHKFNYSFNRLKIQLPELDGEEPSGSRPNRPHQHRSSLRHKHQQNRPLIIRPAFAEREAPRHEVAPEHGLCQSQSTQQAVSSRGCTSGQSAHHELRAARVGHHPVSRELEVAFCGWDGEGRRDGDSEEDEGEGNDEDVLGQEDVDDASGELDGDVDEDGEDEDGEGEDVHHEVGGGRGGAEGGEGVGDGGGEEGGGAELGELVVGAGHGGVEVDGELDGHADEGEGGGVEGEEAGGEPELAVAEGVGGVGGHGEGTSGGGGGYVGADPGHRLVELGVVECADSRAAESAHGLVR</sequence>
<name>A0A5A7P5I3_STRAF</name>
<dbReference type="EMBL" id="BKCP01002225">
    <property type="protein sequence ID" value="GER28043.1"/>
    <property type="molecule type" value="Genomic_DNA"/>
</dbReference>
<gene>
    <name evidence="2" type="ORF">STAS_03802</name>
</gene>
<proteinExistence type="predicted"/>
<feature type="compositionally biased region" description="Gly residues" evidence="1">
    <location>
        <begin position="205"/>
        <end position="228"/>
    </location>
</feature>
<protein>
    <submittedName>
        <fullName evidence="2">Sodium/potassium/calcium exchanger 1</fullName>
    </submittedName>
</protein>